<feature type="domain" description="Clr5" evidence="1">
    <location>
        <begin position="5"/>
        <end position="55"/>
    </location>
</feature>
<accession>A0ABR0BQQ2</accession>
<evidence type="ECO:0000259" key="1">
    <source>
        <dbReference type="Pfam" id="PF14420"/>
    </source>
</evidence>
<organism evidence="2 3">
    <name type="scientific">Purpureocillium lilacinum</name>
    <name type="common">Paecilomyces lilacinus</name>
    <dbReference type="NCBI Taxonomy" id="33203"/>
    <lineage>
        <taxon>Eukaryota</taxon>
        <taxon>Fungi</taxon>
        <taxon>Dikarya</taxon>
        <taxon>Ascomycota</taxon>
        <taxon>Pezizomycotina</taxon>
        <taxon>Sordariomycetes</taxon>
        <taxon>Hypocreomycetidae</taxon>
        <taxon>Hypocreales</taxon>
        <taxon>Ophiocordycipitaceae</taxon>
        <taxon>Purpureocillium</taxon>
    </lineage>
</organism>
<dbReference type="PANTHER" id="PTHR38788">
    <property type="entry name" value="CLR5 DOMAIN-CONTAINING PROTEIN"/>
    <property type="match status" value="1"/>
</dbReference>
<dbReference type="PANTHER" id="PTHR38788:SF3">
    <property type="entry name" value="CLR5 DOMAIN-CONTAINING PROTEIN"/>
    <property type="match status" value="1"/>
</dbReference>
<protein>
    <recommendedName>
        <fullName evidence="1">Clr5 domain-containing protein</fullName>
    </recommendedName>
</protein>
<comment type="caution">
    <text evidence="2">The sequence shown here is derived from an EMBL/GenBank/DDBJ whole genome shotgun (WGS) entry which is preliminary data.</text>
</comment>
<sequence length="165" mass="18977">MARRNWDNHKAEIERLFIRENRPLSEVIGVLASSHDFHASKAQFERKLKEWGLRKNRMKKGDWKVVSAKLAKRKRETGKDYEIYIDGVRCPSPKVRKETARHSYVSTIDKLRPPEDAPSPATPAIVTILSPPSCAAAQQWQSELPWFKFLQNIPSDIVQGKRSLS</sequence>
<evidence type="ECO:0000313" key="2">
    <source>
        <dbReference type="EMBL" id="KAK4085863.1"/>
    </source>
</evidence>
<dbReference type="Pfam" id="PF14420">
    <property type="entry name" value="Clr5"/>
    <property type="match status" value="1"/>
</dbReference>
<reference evidence="2 3" key="1">
    <citation type="journal article" date="2024" name="Microbiol. Resour. Announc.">
        <title>Genome annotations for the ascomycete fungi Trichoderma harzianum, Trichoderma aggressivum, and Purpureocillium lilacinum.</title>
        <authorList>
            <person name="Beijen E.P.W."/>
            <person name="Ohm R.A."/>
        </authorList>
    </citation>
    <scope>NUCLEOTIDE SEQUENCE [LARGE SCALE GENOMIC DNA]</scope>
    <source>
        <strain evidence="2 3">CBS 150709</strain>
    </source>
</reference>
<evidence type="ECO:0000313" key="3">
    <source>
        <dbReference type="Proteomes" id="UP001287286"/>
    </source>
</evidence>
<name>A0ABR0BQQ2_PURLI</name>
<dbReference type="InterPro" id="IPR025676">
    <property type="entry name" value="Clr5_dom"/>
</dbReference>
<keyword evidence="3" id="KW-1185">Reference proteome</keyword>
<proteinExistence type="predicted"/>
<dbReference type="EMBL" id="JAWRVI010000046">
    <property type="protein sequence ID" value="KAK4085863.1"/>
    <property type="molecule type" value="Genomic_DNA"/>
</dbReference>
<dbReference type="Proteomes" id="UP001287286">
    <property type="component" value="Unassembled WGS sequence"/>
</dbReference>
<gene>
    <name evidence="2" type="ORF">Purlil1_9820</name>
</gene>